<organism evidence="11 12">
    <name type="scientific">Fomitopsis schrenkii</name>
    <name type="common">Brown rot fungus</name>
    <dbReference type="NCBI Taxonomy" id="2126942"/>
    <lineage>
        <taxon>Eukaryota</taxon>
        <taxon>Fungi</taxon>
        <taxon>Dikarya</taxon>
        <taxon>Basidiomycota</taxon>
        <taxon>Agaricomycotina</taxon>
        <taxon>Agaricomycetes</taxon>
        <taxon>Polyporales</taxon>
        <taxon>Fomitopsis</taxon>
    </lineage>
</organism>
<dbReference type="PANTHER" id="PTHR15749">
    <property type="entry name" value="FANCONI-ASSOCIATED NUCLEASE 1"/>
    <property type="match status" value="1"/>
</dbReference>
<dbReference type="Proteomes" id="UP000015241">
    <property type="component" value="Unassembled WGS sequence"/>
</dbReference>
<keyword evidence="8" id="KW-0539">Nucleus</keyword>
<proteinExistence type="inferred from homology"/>
<dbReference type="GO" id="GO:0046872">
    <property type="term" value="F:metal ion binding"/>
    <property type="evidence" value="ECO:0007669"/>
    <property type="project" value="UniProtKB-KW"/>
</dbReference>
<dbReference type="STRING" id="743788.S8FBP0"/>
<dbReference type="GO" id="GO:0036297">
    <property type="term" value="P:interstrand cross-link repair"/>
    <property type="evidence" value="ECO:0007669"/>
    <property type="project" value="InterPro"/>
</dbReference>
<keyword evidence="6 8" id="KW-0460">Magnesium</keyword>
<keyword evidence="7 8" id="KW-0464">Manganese</keyword>
<sequence>MDAEDAEQPRPAPQAAAPAAQENTAVFAEDESGASLRDLLECLTVEELKGVAKQFKVKGSAKDVLIGELIRTCSNQATLGFYMGVSSRRGKPGKPALTQSNVFLSGQTQSNRLRTVVMKTLGTCVRVNNNIVKLLRRINVVYFRKTQQVTSLLTESILAYAHKRSYTSYQYSRTHDIWSSRADLLAYEEALANEALVDEILEGTSSLVACARSTASRTPGPAAKRVKTPVTPKKNEKAKAESKMDVDNDLASVLGEEDGHGSDGPSRRKARALKPIFEEVYNRWKILVKVKGEESGPPRGLERFECGHVLTRVVCKGSAALGMLGEHESELEVLEALLAQRRWRRGRRGRWYERRALLLMKFKQFERTKEAVIEALEDDDTHIVFRPKLERRLTTLEKRLKIPEEERHVCEGKLEKAAVVEIVGTRVYHRDQSLKLDPFGRNVNKSAKLSAKAASGATAAQKSLLADWVQPAAVPLEKHPPEVVPKWTGKSIWVGRDGEEVTVEMLALQHYESKGYKGFHSEGRVVTTLFGLLFWDIIFAHIPGAFETPYQHAPLDIAEDTFYYARKELIDQRLDELKAGQGPEILERILGEHAEKKTWCVGVQWDLFEQGDLLEITKCLGGVALAVICELMCEDYSGRCGGVPDLIIWNGDAQECKFVEVKGPGDRLQENQKVWIDVLLQAGVAVEECRVVERGNETVTPKKEKKRVGRPPKRKRAADSEDEVFALESEDEEEEVNYSQLDPADSNPDRPPPKKPPSRKVVNHAEVVFTTSPARMGSPAKRRRQTRDMSPEV</sequence>
<dbReference type="HOGENOM" id="CLU_005116_0_0_1"/>
<dbReference type="InterPro" id="IPR049126">
    <property type="entry name" value="FAN1-like_TPR"/>
</dbReference>
<feature type="region of interest" description="Disordered" evidence="9">
    <location>
        <begin position="696"/>
        <end position="793"/>
    </location>
</feature>
<dbReference type="CDD" id="cd22326">
    <property type="entry name" value="FAN1-like"/>
    <property type="match status" value="1"/>
</dbReference>
<dbReference type="GO" id="GO:0005634">
    <property type="term" value="C:nucleus"/>
    <property type="evidence" value="ECO:0007669"/>
    <property type="project" value="UniProtKB-SubCell"/>
</dbReference>
<protein>
    <recommendedName>
        <fullName evidence="8">Fanconi-associated nuclease</fullName>
        <ecNumber evidence="8">3.1.4.1</ecNumber>
    </recommendedName>
</protein>
<evidence type="ECO:0000256" key="2">
    <source>
        <dbReference type="ARBA" id="ARBA00005533"/>
    </source>
</evidence>
<accession>S8FBP0</accession>
<name>S8FBP0_FOMSC</name>
<evidence type="ECO:0000256" key="8">
    <source>
        <dbReference type="RuleBase" id="RU365033"/>
    </source>
</evidence>
<dbReference type="PANTHER" id="PTHR15749:SF4">
    <property type="entry name" value="FANCONI-ASSOCIATED NUCLEASE 1"/>
    <property type="match status" value="1"/>
</dbReference>
<comment type="similarity">
    <text evidence="2 8">Belongs to the FAN1 family.</text>
</comment>
<evidence type="ECO:0000256" key="9">
    <source>
        <dbReference type="SAM" id="MobiDB-lite"/>
    </source>
</evidence>
<dbReference type="Gene3D" id="3.40.1350.10">
    <property type="match status" value="1"/>
</dbReference>
<dbReference type="InterPro" id="IPR011856">
    <property type="entry name" value="tRNA_endonuc-like_dom_sf"/>
</dbReference>
<evidence type="ECO:0000256" key="4">
    <source>
        <dbReference type="ARBA" id="ARBA00022723"/>
    </source>
</evidence>
<dbReference type="SMART" id="SM00990">
    <property type="entry name" value="VRR_NUC"/>
    <property type="match status" value="1"/>
</dbReference>
<dbReference type="EMBL" id="KE504160">
    <property type="protein sequence ID" value="EPS99010.1"/>
    <property type="molecule type" value="Genomic_DNA"/>
</dbReference>
<keyword evidence="5 8" id="KW-0378">Hydrolase</keyword>
<keyword evidence="4 8" id="KW-0479">Metal-binding</keyword>
<keyword evidence="3 8" id="KW-0540">Nuclease</keyword>
<dbReference type="InterPro" id="IPR049132">
    <property type="entry name" value="FAN1-like_euk"/>
</dbReference>
<keyword evidence="8" id="KW-0227">DNA damage</keyword>
<dbReference type="GO" id="GO:0004528">
    <property type="term" value="F:phosphodiesterase I activity"/>
    <property type="evidence" value="ECO:0007669"/>
    <property type="project" value="UniProtKB-EC"/>
</dbReference>
<evidence type="ECO:0000256" key="6">
    <source>
        <dbReference type="ARBA" id="ARBA00022842"/>
    </source>
</evidence>
<evidence type="ECO:0000256" key="7">
    <source>
        <dbReference type="ARBA" id="ARBA00023211"/>
    </source>
</evidence>
<dbReference type="FunCoup" id="S8FBP0">
    <property type="interactions" value="324"/>
</dbReference>
<dbReference type="GO" id="GO:0017108">
    <property type="term" value="F:5'-flap endonuclease activity"/>
    <property type="evidence" value="ECO:0007669"/>
    <property type="project" value="TreeGrafter"/>
</dbReference>
<dbReference type="InParanoid" id="S8FBP0"/>
<dbReference type="EC" id="3.1.4.1" evidence="8"/>
<evidence type="ECO:0000259" key="10">
    <source>
        <dbReference type="SMART" id="SM00990"/>
    </source>
</evidence>
<feature type="region of interest" description="Disordered" evidence="9">
    <location>
        <begin position="1"/>
        <end position="23"/>
    </location>
</feature>
<comment type="subcellular location">
    <subcellularLocation>
        <location evidence="8">Nucleus</location>
    </subcellularLocation>
</comment>
<feature type="compositionally biased region" description="Acidic residues" evidence="9">
    <location>
        <begin position="720"/>
        <end position="736"/>
    </location>
</feature>
<dbReference type="GO" id="GO:0070336">
    <property type="term" value="F:flap-structured DNA binding"/>
    <property type="evidence" value="ECO:0007669"/>
    <property type="project" value="TreeGrafter"/>
</dbReference>
<keyword evidence="8" id="KW-0234">DNA repair</keyword>
<evidence type="ECO:0000313" key="11">
    <source>
        <dbReference type="EMBL" id="EPS99010.1"/>
    </source>
</evidence>
<feature type="region of interest" description="Disordered" evidence="9">
    <location>
        <begin position="214"/>
        <end position="247"/>
    </location>
</feature>
<evidence type="ECO:0000256" key="3">
    <source>
        <dbReference type="ARBA" id="ARBA00022722"/>
    </source>
</evidence>
<evidence type="ECO:0000256" key="5">
    <source>
        <dbReference type="ARBA" id="ARBA00022801"/>
    </source>
</evidence>
<dbReference type="GO" id="GO:0008409">
    <property type="term" value="F:5'-3' exonuclease activity"/>
    <property type="evidence" value="ECO:0007669"/>
    <property type="project" value="TreeGrafter"/>
</dbReference>
<feature type="compositionally biased region" description="Basic residues" evidence="9">
    <location>
        <begin position="703"/>
        <end position="716"/>
    </location>
</feature>
<dbReference type="OrthoDB" id="76364at2759"/>
<feature type="compositionally biased region" description="Low complexity" evidence="9">
    <location>
        <begin position="13"/>
        <end position="22"/>
    </location>
</feature>
<dbReference type="AlphaFoldDB" id="S8FBP0"/>
<dbReference type="eggNOG" id="KOG2143">
    <property type="taxonomic scope" value="Eukaryota"/>
</dbReference>
<dbReference type="Pfam" id="PF08774">
    <property type="entry name" value="VRR_NUC"/>
    <property type="match status" value="1"/>
</dbReference>
<comment type="cofactor">
    <cofactor evidence="8">
        <name>Mg(2+)</name>
        <dbReference type="ChEBI" id="CHEBI:18420"/>
    </cofactor>
    <cofactor evidence="8">
        <name>Mn(2+)</name>
        <dbReference type="ChEBI" id="CHEBI:29035"/>
    </cofactor>
</comment>
<feature type="compositionally biased region" description="Basic and acidic residues" evidence="9">
    <location>
        <begin position="233"/>
        <end position="246"/>
    </location>
</feature>
<comment type="catalytic activity">
    <reaction evidence="1 8">
        <text>Hydrolytically removes 5'-nucleotides successively from the 3'-hydroxy termini of 3'-hydroxy-terminated oligonucleotides.</text>
        <dbReference type="EC" id="3.1.4.1"/>
    </reaction>
</comment>
<dbReference type="InterPro" id="IPR033315">
    <property type="entry name" value="Fan1-like"/>
</dbReference>
<feature type="domain" description="VRR-NUC" evidence="10">
    <location>
        <begin position="577"/>
        <end position="693"/>
    </location>
</feature>
<keyword evidence="12" id="KW-1185">Reference proteome</keyword>
<evidence type="ECO:0000313" key="12">
    <source>
        <dbReference type="Proteomes" id="UP000015241"/>
    </source>
</evidence>
<comment type="function">
    <text evidence="8">Nuclease required for the repair of DNA interstrand cross-links (ICL). Acts as a 5'-3' exonuclease that anchors at a cut end of DNA and cleaves DNA successively at every third nucleotide, allowing to excise an ICL from one strand through flanking incisions.</text>
</comment>
<gene>
    <name evidence="11" type="ORF">FOMPIDRAFT_1164557</name>
</gene>
<reference evidence="11 12" key="1">
    <citation type="journal article" date="2012" name="Science">
        <title>The Paleozoic origin of enzymatic lignin decomposition reconstructed from 31 fungal genomes.</title>
        <authorList>
            <person name="Floudas D."/>
            <person name="Binder M."/>
            <person name="Riley R."/>
            <person name="Barry K."/>
            <person name="Blanchette R.A."/>
            <person name="Henrissat B."/>
            <person name="Martinez A.T."/>
            <person name="Otillar R."/>
            <person name="Spatafora J.W."/>
            <person name="Yadav J.S."/>
            <person name="Aerts A."/>
            <person name="Benoit I."/>
            <person name="Boyd A."/>
            <person name="Carlson A."/>
            <person name="Copeland A."/>
            <person name="Coutinho P.M."/>
            <person name="de Vries R.P."/>
            <person name="Ferreira P."/>
            <person name="Findley K."/>
            <person name="Foster B."/>
            <person name="Gaskell J."/>
            <person name="Glotzer D."/>
            <person name="Gorecki P."/>
            <person name="Heitman J."/>
            <person name="Hesse C."/>
            <person name="Hori C."/>
            <person name="Igarashi K."/>
            <person name="Jurgens J.A."/>
            <person name="Kallen N."/>
            <person name="Kersten P."/>
            <person name="Kohler A."/>
            <person name="Kuees U."/>
            <person name="Kumar T.K.A."/>
            <person name="Kuo A."/>
            <person name="LaButti K."/>
            <person name="Larrondo L.F."/>
            <person name="Lindquist E."/>
            <person name="Ling A."/>
            <person name="Lombard V."/>
            <person name="Lucas S."/>
            <person name="Lundell T."/>
            <person name="Martin R."/>
            <person name="McLaughlin D.J."/>
            <person name="Morgenstern I."/>
            <person name="Morin E."/>
            <person name="Murat C."/>
            <person name="Nagy L.G."/>
            <person name="Nolan M."/>
            <person name="Ohm R.A."/>
            <person name="Patyshakuliyeva A."/>
            <person name="Rokas A."/>
            <person name="Ruiz-Duenas F.J."/>
            <person name="Sabat G."/>
            <person name="Salamov A."/>
            <person name="Samejima M."/>
            <person name="Schmutz J."/>
            <person name="Slot J.C."/>
            <person name="St John F."/>
            <person name="Stenlid J."/>
            <person name="Sun H."/>
            <person name="Sun S."/>
            <person name="Syed K."/>
            <person name="Tsang A."/>
            <person name="Wiebenga A."/>
            <person name="Young D."/>
            <person name="Pisabarro A."/>
            <person name="Eastwood D.C."/>
            <person name="Martin F."/>
            <person name="Cullen D."/>
            <person name="Grigoriev I.V."/>
            <person name="Hibbett D.S."/>
        </authorList>
    </citation>
    <scope>NUCLEOTIDE SEQUENCE</scope>
    <source>
        <strain evidence="12">FP-58527</strain>
    </source>
</reference>
<dbReference type="InterPro" id="IPR014883">
    <property type="entry name" value="VRR_NUC"/>
</dbReference>
<dbReference type="Pfam" id="PF21170">
    <property type="entry name" value="FAN1_TPR"/>
    <property type="match status" value="1"/>
</dbReference>
<evidence type="ECO:0000256" key="1">
    <source>
        <dbReference type="ARBA" id="ARBA00000983"/>
    </source>
</evidence>